<name>M1A9Y3_SOLTU</name>
<accession>M1A9Y3</accession>
<protein>
    <submittedName>
        <fullName evidence="1">Uncharacterized protein</fullName>
    </submittedName>
</protein>
<dbReference type="EnsemblPlants" id="PGSC0003DMT400018045">
    <property type="protein sequence ID" value="PGSC0003DMT400018045"/>
    <property type="gene ID" value="PGSC0003DMG400007009"/>
</dbReference>
<dbReference type="Proteomes" id="UP000011115">
    <property type="component" value="Unassembled WGS sequence"/>
</dbReference>
<reference evidence="1" key="2">
    <citation type="submission" date="2015-06" db="UniProtKB">
        <authorList>
            <consortium name="EnsemblPlants"/>
        </authorList>
    </citation>
    <scope>IDENTIFICATION</scope>
    <source>
        <strain evidence="1">DM1-3 516 R44</strain>
    </source>
</reference>
<dbReference type="HOGENOM" id="CLU_2675910_0_0_1"/>
<proteinExistence type="predicted"/>
<dbReference type="InParanoid" id="M1A9Y3"/>
<reference evidence="2" key="1">
    <citation type="journal article" date="2011" name="Nature">
        <title>Genome sequence and analysis of the tuber crop potato.</title>
        <authorList>
            <consortium name="The Potato Genome Sequencing Consortium"/>
        </authorList>
    </citation>
    <scope>NUCLEOTIDE SEQUENCE [LARGE SCALE GENOMIC DNA]</scope>
    <source>
        <strain evidence="2">cv. DM1-3 516 R44</strain>
    </source>
</reference>
<sequence length="75" mass="9017">MKILFSFPDQNEQKGSVNKSTIGFLMRKPDREVTLVLPSYTSNHLQNMGREEYVQVQSRRLVFFGQLRYLYRHRH</sequence>
<organism evidence="1 2">
    <name type="scientific">Solanum tuberosum</name>
    <name type="common">Potato</name>
    <dbReference type="NCBI Taxonomy" id="4113"/>
    <lineage>
        <taxon>Eukaryota</taxon>
        <taxon>Viridiplantae</taxon>
        <taxon>Streptophyta</taxon>
        <taxon>Embryophyta</taxon>
        <taxon>Tracheophyta</taxon>
        <taxon>Spermatophyta</taxon>
        <taxon>Magnoliopsida</taxon>
        <taxon>eudicotyledons</taxon>
        <taxon>Gunneridae</taxon>
        <taxon>Pentapetalae</taxon>
        <taxon>asterids</taxon>
        <taxon>lamiids</taxon>
        <taxon>Solanales</taxon>
        <taxon>Solanaceae</taxon>
        <taxon>Solanoideae</taxon>
        <taxon>Solaneae</taxon>
        <taxon>Solanum</taxon>
    </lineage>
</organism>
<evidence type="ECO:0000313" key="1">
    <source>
        <dbReference type="EnsemblPlants" id="PGSC0003DMT400018045"/>
    </source>
</evidence>
<dbReference type="AlphaFoldDB" id="M1A9Y3"/>
<keyword evidence="2" id="KW-1185">Reference proteome</keyword>
<dbReference type="Gramene" id="PGSC0003DMT400018045">
    <property type="protein sequence ID" value="PGSC0003DMT400018045"/>
    <property type="gene ID" value="PGSC0003DMG400007009"/>
</dbReference>
<evidence type="ECO:0000313" key="2">
    <source>
        <dbReference type="Proteomes" id="UP000011115"/>
    </source>
</evidence>
<dbReference type="PaxDb" id="4113-PGSC0003DMT400018045"/>